<dbReference type="AlphaFoldDB" id="A0A3B1B284"/>
<dbReference type="EMBL" id="UOFY01000027">
    <property type="protein sequence ID" value="VAX08231.1"/>
    <property type="molecule type" value="Genomic_DNA"/>
</dbReference>
<reference evidence="1" key="1">
    <citation type="submission" date="2018-06" db="EMBL/GenBank/DDBJ databases">
        <authorList>
            <person name="Zhirakovskaya E."/>
        </authorList>
    </citation>
    <scope>NUCLEOTIDE SEQUENCE</scope>
</reference>
<accession>A0A3B1B284</accession>
<protein>
    <submittedName>
        <fullName evidence="1">Uncharacterized protein</fullName>
    </submittedName>
</protein>
<name>A0A3B1B284_9ZZZZ</name>
<sequence length="177" mass="20113">MFTRPSPHLFLLIPVFVLAACAYQRPAGNGHSIKSATLYFSEVELPANAVDPTYPDSCWEAKKEMSRQLLKRLPARIKPLALRVTKVTGGVEFQMTISNCVVDVKQWDASFTYYLTLNVDVVLKDKKKILMAYSMETYEQLQTDIPSPDFDFTFEEPIARSLNLFEAGRVWVPVNSK</sequence>
<evidence type="ECO:0000313" key="1">
    <source>
        <dbReference type="EMBL" id="VAX08231.1"/>
    </source>
</evidence>
<dbReference type="PROSITE" id="PS51257">
    <property type="entry name" value="PROKAR_LIPOPROTEIN"/>
    <property type="match status" value="1"/>
</dbReference>
<gene>
    <name evidence="1" type="ORF">MNBD_GAMMA25-487</name>
</gene>
<proteinExistence type="predicted"/>
<organism evidence="1">
    <name type="scientific">hydrothermal vent metagenome</name>
    <dbReference type="NCBI Taxonomy" id="652676"/>
    <lineage>
        <taxon>unclassified sequences</taxon>
        <taxon>metagenomes</taxon>
        <taxon>ecological metagenomes</taxon>
    </lineage>
</organism>